<dbReference type="InterPro" id="IPR032710">
    <property type="entry name" value="NTF2-like_dom_sf"/>
</dbReference>
<sequence>MSDIILPKAVENFIAATNAHDANALAAVFGDGATVRDDGITRAGEAEIHEWIQTHLIDPKIVITPTSFAGDRLVASGEGEFTGGPLSFAFVFGIKDDRVTDLTIDPV</sequence>
<dbReference type="Pfam" id="PF12680">
    <property type="entry name" value="SnoaL_2"/>
    <property type="match status" value="1"/>
</dbReference>
<evidence type="ECO:0000259" key="1">
    <source>
        <dbReference type="Pfam" id="PF12680"/>
    </source>
</evidence>
<accession>A0A9Q9IPR8</accession>
<reference evidence="2" key="1">
    <citation type="submission" date="2021-04" db="EMBL/GenBank/DDBJ databases">
        <title>Dactylosporangium aurantiacum NRRL B-8018 full assembly.</title>
        <authorList>
            <person name="Hartkoorn R.C."/>
            <person name="Beaudoing E."/>
            <person name="Hot D."/>
        </authorList>
    </citation>
    <scope>NUCLEOTIDE SEQUENCE</scope>
    <source>
        <strain evidence="2">NRRL B-8018</strain>
    </source>
</reference>
<dbReference type="Proteomes" id="UP001058003">
    <property type="component" value="Chromosome"/>
</dbReference>
<feature type="domain" description="SnoaL-like" evidence="1">
    <location>
        <begin position="10"/>
        <end position="101"/>
    </location>
</feature>
<dbReference type="InterPro" id="IPR037401">
    <property type="entry name" value="SnoaL-like"/>
</dbReference>
<proteinExistence type="predicted"/>
<dbReference type="AlphaFoldDB" id="A0A9Q9IPR8"/>
<dbReference type="Gene3D" id="3.10.450.50">
    <property type="match status" value="1"/>
</dbReference>
<keyword evidence="3" id="KW-1185">Reference proteome</keyword>
<dbReference type="EMBL" id="CP073767">
    <property type="protein sequence ID" value="UWZ57169.1"/>
    <property type="molecule type" value="Genomic_DNA"/>
</dbReference>
<protein>
    <submittedName>
        <fullName evidence="2">Nuclear transport factor 2 family protein</fullName>
    </submittedName>
</protein>
<gene>
    <name evidence="2" type="ORF">Daura_13960</name>
</gene>
<name>A0A9Q9IPR8_9ACTN</name>
<evidence type="ECO:0000313" key="2">
    <source>
        <dbReference type="EMBL" id="UWZ57169.1"/>
    </source>
</evidence>
<dbReference type="SUPFAM" id="SSF54427">
    <property type="entry name" value="NTF2-like"/>
    <property type="match status" value="1"/>
</dbReference>
<evidence type="ECO:0000313" key="3">
    <source>
        <dbReference type="Proteomes" id="UP001058003"/>
    </source>
</evidence>
<dbReference type="RefSeq" id="WP_260710357.1">
    <property type="nucleotide sequence ID" value="NZ_CP073767.1"/>
</dbReference>
<organism evidence="2 3">
    <name type="scientific">Dactylosporangium aurantiacum</name>
    <dbReference type="NCBI Taxonomy" id="35754"/>
    <lineage>
        <taxon>Bacteria</taxon>
        <taxon>Bacillati</taxon>
        <taxon>Actinomycetota</taxon>
        <taxon>Actinomycetes</taxon>
        <taxon>Micromonosporales</taxon>
        <taxon>Micromonosporaceae</taxon>
        <taxon>Dactylosporangium</taxon>
    </lineage>
</organism>
<dbReference type="KEGG" id="daur:Daura_13960"/>